<name>A0A0N0U523_9HYME</name>
<dbReference type="Proteomes" id="UP000053105">
    <property type="component" value="Unassembled WGS sequence"/>
</dbReference>
<proteinExistence type="predicted"/>
<dbReference type="OrthoDB" id="10688032at2759"/>
<feature type="region of interest" description="Disordered" evidence="1">
    <location>
        <begin position="641"/>
        <end position="663"/>
    </location>
</feature>
<feature type="compositionally biased region" description="Basic and acidic residues" evidence="1">
    <location>
        <begin position="329"/>
        <end position="344"/>
    </location>
</feature>
<gene>
    <name evidence="2" type="ORF">WN51_13980</name>
</gene>
<keyword evidence="3" id="KW-1185">Reference proteome</keyword>
<organism evidence="2 3">
    <name type="scientific">Melipona quadrifasciata</name>
    <dbReference type="NCBI Taxonomy" id="166423"/>
    <lineage>
        <taxon>Eukaryota</taxon>
        <taxon>Metazoa</taxon>
        <taxon>Ecdysozoa</taxon>
        <taxon>Arthropoda</taxon>
        <taxon>Hexapoda</taxon>
        <taxon>Insecta</taxon>
        <taxon>Pterygota</taxon>
        <taxon>Neoptera</taxon>
        <taxon>Endopterygota</taxon>
        <taxon>Hymenoptera</taxon>
        <taxon>Apocrita</taxon>
        <taxon>Aculeata</taxon>
        <taxon>Apoidea</taxon>
        <taxon>Anthophila</taxon>
        <taxon>Apidae</taxon>
        <taxon>Melipona</taxon>
    </lineage>
</organism>
<feature type="region of interest" description="Disordered" evidence="1">
    <location>
        <begin position="329"/>
        <end position="353"/>
    </location>
</feature>
<feature type="compositionally biased region" description="Basic and acidic residues" evidence="1">
    <location>
        <begin position="643"/>
        <end position="663"/>
    </location>
</feature>
<dbReference type="EMBL" id="KQ435794">
    <property type="protein sequence ID" value="KOX73902.1"/>
    <property type="molecule type" value="Genomic_DNA"/>
</dbReference>
<evidence type="ECO:0000256" key="1">
    <source>
        <dbReference type="SAM" id="MobiDB-lite"/>
    </source>
</evidence>
<evidence type="ECO:0000313" key="2">
    <source>
        <dbReference type="EMBL" id="KOX73902.1"/>
    </source>
</evidence>
<evidence type="ECO:0000313" key="3">
    <source>
        <dbReference type="Proteomes" id="UP000053105"/>
    </source>
</evidence>
<accession>A0A0N0U523</accession>
<dbReference type="AlphaFoldDB" id="A0A0N0U523"/>
<protein>
    <submittedName>
        <fullName evidence="2">Uncharacterized protein</fullName>
    </submittedName>
</protein>
<reference evidence="2 3" key="1">
    <citation type="submission" date="2015-07" db="EMBL/GenBank/DDBJ databases">
        <title>The genome of Melipona quadrifasciata.</title>
        <authorList>
            <person name="Pan H."/>
            <person name="Kapheim K."/>
        </authorList>
    </citation>
    <scope>NUCLEOTIDE SEQUENCE [LARGE SCALE GENOMIC DNA]</scope>
    <source>
        <strain evidence="2">0111107301</strain>
        <tissue evidence="2">Whole body</tissue>
    </source>
</reference>
<sequence>MLLPHCGFKMKTQQLIIDVIPKLARNTLNEELVPETPNTSSANLQQTDGGKLKLDRLFDVLALLRNSQRREGDSVAGCECFDHEPFEDTSKGGPAVSYSHRNSVNHESVSLRGTHYRNVEVFCGLSIATISVEITISVPLRIVNLCVTHRATRESIPTITREEHLCIYCACCVQRDKVSTVFDSKIWNNSENVYESYRNHTCSVKHHEYIRTYPYVSTLRPILQLPTDFTTALHVPFIKLPRENAADVSGLVLIVASRTRRHLSGLPCLPKLESTYEIVTESGQRAQGEGEIFSMRSRRNNPEVNPIRNEMAKYRGVFRGLGETSRWKEEEEEWQAKKEEEEKDKKKKRKEKESKESISKIFQAFNYRTTLNLRTDNTRMQITMRSNSKRKINSSVIYNKSGCFCVKLHFSQSILSRLNSTQLLEHSKSTSLLWNEAVASSAPQVRKLRSSNNATIVFRGPESCVAGLTTVPHPPPSFTLFYGYCGNMWMQSAISKKNAFSTVQNNPRTEDSQKSYWSSASNFCTLTLSTTSVQLTLELPKWPKRPIYNFCFQRFTPSCYKDSLYLVDFDVSDGNSMLQSPVLSNDRAKWAEISELHIEKAFAATLPAQVELMRRGIPLTETFGIHRNYWYTMLPMARSNGWPDKDEHTRTERRNEESGARVVADGRKLKQEQSTLIKFAVADIKSNSFEVSNHLIQSMPNSTNKEKEFVPEILINITISVSKCTHNARKFYENQYSQRRKEKKKNSYHKRVYQCQYQSAKKTAPFLQENHIQNGYLILKYPSVNKKKELLVSFVHLAHSCKMQSMVYFGGLRYEYRYNDTEVEHFNKSINTLEFSNNSENPTPRVLLRKQPPPATLTETDEVFSSGGYRGSPILGLKGPAQLTPQCFSDSWVRIGVEWFREWIRADTAGYMGFKFWGNFGLDNSKSRSDLKRKMKLLNFTPRKRKSFLTKLASDQTAFQSYRERGARSTGAYRGEKPSSAKLASTLRRDKGQRIMDNGHHSLLQVTISITNNTVRRFQIGVIVEFCPSYQKYLEYVITLANIVKIDIEKTLEG</sequence>